<dbReference type="InterPro" id="IPR041698">
    <property type="entry name" value="Methyltransf_25"/>
</dbReference>
<gene>
    <name evidence="2" type="ORF">JQS43_06915</name>
</gene>
<dbReference type="Proteomes" id="UP000662857">
    <property type="component" value="Chromosome"/>
</dbReference>
<dbReference type="CDD" id="cd02440">
    <property type="entry name" value="AdoMet_MTases"/>
    <property type="match status" value="1"/>
</dbReference>
<dbReference type="InterPro" id="IPR029063">
    <property type="entry name" value="SAM-dependent_MTases_sf"/>
</dbReference>
<evidence type="ECO:0000313" key="2">
    <source>
        <dbReference type="EMBL" id="QSB16038.1"/>
    </source>
</evidence>
<dbReference type="RefSeq" id="WP_239678237.1">
    <property type="nucleotide sequence ID" value="NZ_CP070499.1"/>
</dbReference>
<keyword evidence="3" id="KW-1185">Reference proteome</keyword>
<name>A0A895YPY3_9ACTN</name>
<protein>
    <submittedName>
        <fullName evidence="2">Class I SAM-dependent methyltransferase</fullName>
    </submittedName>
</protein>
<keyword evidence="2" id="KW-0808">Transferase</keyword>
<keyword evidence="2" id="KW-0489">Methyltransferase</keyword>
<dbReference type="AlphaFoldDB" id="A0A895YPY3"/>
<dbReference type="GO" id="GO:0032259">
    <property type="term" value="P:methylation"/>
    <property type="evidence" value="ECO:0007669"/>
    <property type="project" value="UniProtKB-KW"/>
</dbReference>
<dbReference type="Gene3D" id="2.20.130.10">
    <property type="entry name" value="CAC2371-like domains"/>
    <property type="match status" value="1"/>
</dbReference>
<reference evidence="2" key="1">
    <citation type="submission" date="2021-02" db="EMBL/GenBank/DDBJ databases">
        <title>Natrosporangium hydrolyticum gen. nov., sp. nov, a haloalkaliphilic actinobacterium from a soda solonchak soil.</title>
        <authorList>
            <person name="Sorokin D.Y."/>
            <person name="Khijniak T.V."/>
            <person name="Zakharycheva A.P."/>
            <person name="Boueva O.V."/>
            <person name="Ariskina E.V."/>
            <person name="Hahnke R.L."/>
            <person name="Bunk B."/>
            <person name="Sproer C."/>
            <person name="Schumann P."/>
            <person name="Evtushenko L.I."/>
            <person name="Kublanov I.V."/>
        </authorList>
    </citation>
    <scope>NUCLEOTIDE SEQUENCE</scope>
    <source>
        <strain evidence="2">DSM 106523</strain>
    </source>
</reference>
<dbReference type="EMBL" id="CP070499">
    <property type="protein sequence ID" value="QSB16038.1"/>
    <property type="molecule type" value="Genomic_DNA"/>
</dbReference>
<organism evidence="2 3">
    <name type="scientific">Natronosporangium hydrolyticum</name>
    <dbReference type="NCBI Taxonomy" id="2811111"/>
    <lineage>
        <taxon>Bacteria</taxon>
        <taxon>Bacillati</taxon>
        <taxon>Actinomycetota</taxon>
        <taxon>Actinomycetes</taxon>
        <taxon>Micromonosporales</taxon>
        <taxon>Micromonosporaceae</taxon>
        <taxon>Natronosporangium</taxon>
    </lineage>
</organism>
<dbReference type="KEGG" id="nhy:JQS43_06915"/>
<dbReference type="Gene3D" id="3.40.50.150">
    <property type="entry name" value="Vaccinia Virus protein VP39"/>
    <property type="match status" value="1"/>
</dbReference>
<dbReference type="Pfam" id="PF13649">
    <property type="entry name" value="Methyltransf_25"/>
    <property type="match status" value="1"/>
</dbReference>
<proteinExistence type="predicted"/>
<dbReference type="GO" id="GO:0008168">
    <property type="term" value="F:methyltransferase activity"/>
    <property type="evidence" value="ECO:0007669"/>
    <property type="project" value="UniProtKB-KW"/>
</dbReference>
<sequence length="237" mass="26103">MYEAEDAELYDLVHQGRGKDYAAESARVVALARQAAPAAHSLLDIACGTGHHLRYFADEFAEVAGVDLSEDMLATAKALLPGVPLHQADMRDFTLNRKFDVVTCMFSSIGHMRSVAELQAAIDCFGRHTTSGGVAVVDPWWFPETFLPGYVAADVVRTDHRTVARVSHSSVAGNATRMEVHYLVADPEHGVRHVHESTLITLFSQREYEQAFERAGFTPSYADSAPGQRGLFVARRR</sequence>
<dbReference type="PANTHER" id="PTHR43591">
    <property type="entry name" value="METHYLTRANSFERASE"/>
    <property type="match status" value="1"/>
</dbReference>
<feature type="domain" description="Methyltransferase" evidence="1">
    <location>
        <begin position="43"/>
        <end position="133"/>
    </location>
</feature>
<evidence type="ECO:0000259" key="1">
    <source>
        <dbReference type="Pfam" id="PF13649"/>
    </source>
</evidence>
<accession>A0A895YPY3</accession>
<evidence type="ECO:0000313" key="3">
    <source>
        <dbReference type="Proteomes" id="UP000662857"/>
    </source>
</evidence>
<dbReference type="SUPFAM" id="SSF53335">
    <property type="entry name" value="S-adenosyl-L-methionine-dependent methyltransferases"/>
    <property type="match status" value="1"/>
</dbReference>